<gene>
    <name evidence="9" type="primary">trkA</name>
    <name evidence="9" type="ORF">PIGHUM_02556</name>
</gene>
<evidence type="ECO:0000256" key="6">
    <source>
        <dbReference type="ARBA" id="ARBA00023065"/>
    </source>
</evidence>
<dbReference type="InterPro" id="IPR050721">
    <property type="entry name" value="Trk_Ktr_HKT_K-transport"/>
</dbReference>
<dbReference type="EMBL" id="UWPJ01000019">
    <property type="protein sequence ID" value="VCU70484.1"/>
    <property type="molecule type" value="Genomic_DNA"/>
</dbReference>
<dbReference type="InterPro" id="IPR006037">
    <property type="entry name" value="RCK_C"/>
</dbReference>
<feature type="domain" description="RCK N-terminal" evidence="7">
    <location>
        <begin position="231"/>
        <end position="348"/>
    </location>
</feature>
<dbReference type="NCBIfam" id="NF007030">
    <property type="entry name" value="PRK09496.1-1"/>
    <property type="match status" value="1"/>
</dbReference>
<keyword evidence="10" id="KW-1185">Reference proteome</keyword>
<evidence type="ECO:0000259" key="7">
    <source>
        <dbReference type="PROSITE" id="PS51201"/>
    </source>
</evidence>
<keyword evidence="5" id="KW-0520">NAD</keyword>
<evidence type="ECO:0000256" key="4">
    <source>
        <dbReference type="ARBA" id="ARBA00022958"/>
    </source>
</evidence>
<dbReference type="InterPro" id="IPR036721">
    <property type="entry name" value="RCK_C_sf"/>
</dbReference>
<proteinExistence type="predicted"/>
<evidence type="ECO:0000256" key="1">
    <source>
        <dbReference type="ARBA" id="ARBA00017378"/>
    </source>
</evidence>
<dbReference type="NCBIfam" id="NF007031">
    <property type="entry name" value="PRK09496.1-2"/>
    <property type="match status" value="1"/>
</dbReference>
<dbReference type="Gene3D" id="3.30.70.1450">
    <property type="entry name" value="Regulator of K+ conductance, C-terminal domain"/>
    <property type="match status" value="2"/>
</dbReference>
<sequence>MKILILGAGQVGTSVAENLVSEHNDITVIDTDGTRLAMLQERLDLRGLMGNGTYVSTLQEAGAADADLFISCATADESNLVACKIAKQVFNVPRCIARVRSSEFLDHEELMAEDGFDVDHLICPERSVTNTIEKLIEIPEALQVVEFAGGKACAVTVRAATGSPLADQPIQSLRERLPGADVRIIAIFRDNRLINPEGDTRIEAGDEVLFLANTRHVRNIIRELRESDKRVRRVMIAGGGNIGFRLARRIGEQYDVKVIEQNRRRCEFLATQLPSRTLVLNADATDENLLEDENVAEMDLFLALTSDDEDNIMSSLLAKRMGARRVIALIGRKSYGELMEGGRIDIAISPSEATIGETLRYVRRGDIVSVHRLRHGVTEALEAIAHGDAKSSKVVGRRIEDIDMPQGATIGAVVREDEVLMAHHDTVIESDDHVIVFVAHQRLIAQVEKLFQVSATFF</sequence>
<dbReference type="Pfam" id="PF02254">
    <property type="entry name" value="TrkA_N"/>
    <property type="match status" value="2"/>
</dbReference>
<dbReference type="InterPro" id="IPR006036">
    <property type="entry name" value="K_uptake_TrkA"/>
</dbReference>
<name>A0A3P4B2H8_9BURK</name>
<feature type="domain" description="RCK C-terminal" evidence="8">
    <location>
        <begin position="142"/>
        <end position="226"/>
    </location>
</feature>
<keyword evidence="6" id="KW-0406">Ion transport</keyword>
<dbReference type="NCBIfam" id="NF007032">
    <property type="entry name" value="PRK09496.1-4"/>
    <property type="match status" value="1"/>
</dbReference>
<dbReference type="SUPFAM" id="SSF51735">
    <property type="entry name" value="NAD(P)-binding Rossmann-fold domains"/>
    <property type="match status" value="2"/>
</dbReference>
<dbReference type="FunFam" id="3.40.50.720:FF:000042">
    <property type="entry name" value="Trk system potassium transporter TrkA"/>
    <property type="match status" value="1"/>
</dbReference>
<evidence type="ECO:0000313" key="9">
    <source>
        <dbReference type="EMBL" id="VCU70484.1"/>
    </source>
</evidence>
<dbReference type="Gene3D" id="3.40.50.720">
    <property type="entry name" value="NAD(P)-binding Rossmann-like Domain"/>
    <property type="match status" value="2"/>
</dbReference>
<feature type="domain" description="RCK C-terminal" evidence="8">
    <location>
        <begin position="368"/>
        <end position="453"/>
    </location>
</feature>
<dbReference type="PANTHER" id="PTHR43833:SF5">
    <property type="entry name" value="TRK SYSTEM POTASSIUM UPTAKE PROTEIN TRKA"/>
    <property type="match status" value="1"/>
</dbReference>
<keyword evidence="4" id="KW-0630">Potassium</keyword>
<evidence type="ECO:0000259" key="8">
    <source>
        <dbReference type="PROSITE" id="PS51202"/>
    </source>
</evidence>
<dbReference type="OrthoDB" id="9775180at2"/>
<accession>A0A3P4B2H8</accession>
<dbReference type="GO" id="GO:0005886">
    <property type="term" value="C:plasma membrane"/>
    <property type="evidence" value="ECO:0007669"/>
    <property type="project" value="InterPro"/>
</dbReference>
<evidence type="ECO:0000256" key="3">
    <source>
        <dbReference type="ARBA" id="ARBA00022538"/>
    </source>
</evidence>
<dbReference type="GO" id="GO:0015079">
    <property type="term" value="F:potassium ion transmembrane transporter activity"/>
    <property type="evidence" value="ECO:0007669"/>
    <property type="project" value="InterPro"/>
</dbReference>
<organism evidence="9 10">
    <name type="scientific">Pigmentiphaga humi</name>
    <dbReference type="NCBI Taxonomy" id="2478468"/>
    <lineage>
        <taxon>Bacteria</taxon>
        <taxon>Pseudomonadati</taxon>
        <taxon>Pseudomonadota</taxon>
        <taxon>Betaproteobacteria</taxon>
        <taxon>Burkholderiales</taxon>
        <taxon>Alcaligenaceae</taxon>
        <taxon>Pigmentiphaga</taxon>
    </lineage>
</organism>
<dbReference type="PROSITE" id="PS51202">
    <property type="entry name" value="RCK_C"/>
    <property type="match status" value="2"/>
</dbReference>
<feature type="domain" description="RCK N-terminal" evidence="7">
    <location>
        <begin position="1"/>
        <end position="122"/>
    </location>
</feature>
<dbReference type="PANTHER" id="PTHR43833">
    <property type="entry name" value="POTASSIUM CHANNEL PROTEIN 2-RELATED-RELATED"/>
    <property type="match status" value="1"/>
</dbReference>
<keyword evidence="2" id="KW-0813">Transport</keyword>
<evidence type="ECO:0000313" key="10">
    <source>
        <dbReference type="Proteomes" id="UP000277294"/>
    </source>
</evidence>
<dbReference type="AlphaFoldDB" id="A0A3P4B2H8"/>
<dbReference type="SUPFAM" id="SSF116726">
    <property type="entry name" value="TrkA C-terminal domain-like"/>
    <property type="match status" value="2"/>
</dbReference>
<dbReference type="NCBIfam" id="NF007039">
    <property type="entry name" value="PRK09496.3-2"/>
    <property type="match status" value="1"/>
</dbReference>
<reference evidence="9 10" key="1">
    <citation type="submission" date="2018-10" db="EMBL/GenBank/DDBJ databases">
        <authorList>
            <person name="Criscuolo A."/>
        </authorList>
    </citation>
    <scope>NUCLEOTIDE SEQUENCE [LARGE SCALE GENOMIC DNA]</scope>
    <source>
        <strain evidence="9">DnA1</strain>
    </source>
</reference>
<keyword evidence="3" id="KW-0633">Potassium transport</keyword>
<evidence type="ECO:0000256" key="5">
    <source>
        <dbReference type="ARBA" id="ARBA00023027"/>
    </source>
</evidence>
<dbReference type="RefSeq" id="WP_124079999.1">
    <property type="nucleotide sequence ID" value="NZ_UWPJ01000019.1"/>
</dbReference>
<dbReference type="InterPro" id="IPR003148">
    <property type="entry name" value="RCK_N"/>
</dbReference>
<dbReference type="Proteomes" id="UP000277294">
    <property type="component" value="Unassembled WGS sequence"/>
</dbReference>
<dbReference type="PROSITE" id="PS51201">
    <property type="entry name" value="RCK_N"/>
    <property type="match status" value="2"/>
</dbReference>
<protein>
    <recommendedName>
        <fullName evidence="1">Trk system potassium uptake protein TrkA</fullName>
    </recommendedName>
</protein>
<dbReference type="Pfam" id="PF02080">
    <property type="entry name" value="TrkA_C"/>
    <property type="match status" value="2"/>
</dbReference>
<dbReference type="PRINTS" id="PR00335">
    <property type="entry name" value="KUPTAKETRKA"/>
</dbReference>
<evidence type="ECO:0000256" key="2">
    <source>
        <dbReference type="ARBA" id="ARBA00022448"/>
    </source>
</evidence>
<dbReference type="InterPro" id="IPR036291">
    <property type="entry name" value="NAD(P)-bd_dom_sf"/>
</dbReference>